<evidence type="ECO:0000313" key="2">
    <source>
        <dbReference type="Proteomes" id="UP001210211"/>
    </source>
</evidence>
<keyword evidence="2" id="KW-1185">Reference proteome</keyword>
<dbReference type="AlphaFoldDB" id="A0AAD5ZD24"/>
<gene>
    <name evidence="1" type="ORF">LUZ61_020433</name>
</gene>
<reference evidence="1 2" key="1">
    <citation type="journal article" date="2022" name="Cell">
        <title>Repeat-based holocentromeres influence genome architecture and karyotype evolution.</title>
        <authorList>
            <person name="Hofstatter P.G."/>
            <person name="Thangavel G."/>
            <person name="Lux T."/>
            <person name="Neumann P."/>
            <person name="Vondrak T."/>
            <person name="Novak P."/>
            <person name="Zhang M."/>
            <person name="Costa L."/>
            <person name="Castellani M."/>
            <person name="Scott A."/>
            <person name="Toegelov H."/>
            <person name="Fuchs J."/>
            <person name="Mata-Sucre Y."/>
            <person name="Dias Y."/>
            <person name="Vanzela A.L.L."/>
            <person name="Huettel B."/>
            <person name="Almeida C.C.S."/>
            <person name="Simkova H."/>
            <person name="Souza G."/>
            <person name="Pedrosa-Harand A."/>
            <person name="Macas J."/>
            <person name="Mayer K.F.X."/>
            <person name="Houben A."/>
            <person name="Marques A."/>
        </authorList>
    </citation>
    <scope>NUCLEOTIDE SEQUENCE [LARGE SCALE GENOMIC DNA]</scope>
    <source>
        <strain evidence="1">RhyTen1mFocal</strain>
    </source>
</reference>
<evidence type="ECO:0000313" key="1">
    <source>
        <dbReference type="EMBL" id="KAJ3691269.1"/>
    </source>
</evidence>
<dbReference type="Proteomes" id="UP001210211">
    <property type="component" value="Unassembled WGS sequence"/>
</dbReference>
<protein>
    <submittedName>
        <fullName evidence="1">Uncharacterized protein</fullName>
    </submittedName>
</protein>
<accession>A0AAD5ZD24</accession>
<dbReference type="PANTHER" id="PTHR35097:SF1">
    <property type="entry name" value="GDSL ESTERASE_LIPASE"/>
    <property type="match status" value="1"/>
</dbReference>
<name>A0AAD5ZD24_9POAL</name>
<organism evidence="1 2">
    <name type="scientific">Rhynchospora tenuis</name>
    <dbReference type="NCBI Taxonomy" id="198213"/>
    <lineage>
        <taxon>Eukaryota</taxon>
        <taxon>Viridiplantae</taxon>
        <taxon>Streptophyta</taxon>
        <taxon>Embryophyta</taxon>
        <taxon>Tracheophyta</taxon>
        <taxon>Spermatophyta</taxon>
        <taxon>Magnoliopsida</taxon>
        <taxon>Liliopsida</taxon>
        <taxon>Poales</taxon>
        <taxon>Cyperaceae</taxon>
        <taxon>Cyperoideae</taxon>
        <taxon>Rhynchosporeae</taxon>
        <taxon>Rhynchospora</taxon>
    </lineage>
</organism>
<proteinExistence type="predicted"/>
<sequence length="399" mass="43594">MEPLALASVVDRIKGFAESGKQFVQGTVHRIRQPNPNNPVEILKRLQREAFSDIMRLRERQDKVERILLASTAGKSGPFSGASTNLKAIVNFHGALPLIPGQEGNKTLDGEQINTGTDSRFVFRTTVRESDSLVAELVTTRSNIFHGSEVTGSPLLLSKVKYEASIDDSWSLVSVPFGAKFEDFAVDVYPPEGQSLPTISSFRAPLFNKHCNFGAGLKFKTSNFSFSLAELISSLRRPSNSTTKQAVLNTFGQISILLAGQSKLTMSGLWQAANSFSQPIRSRSSQSQPNLDQNQRGSLSLVLDIDEDTKLGGWVEVQNSNLKLANWAVSLADTPAGELGWVVSVGGKAEGKLNRVQLESFLSFDLGDKAKLQPGVVLMMDTNGRNRVPAFVFRSSWSM</sequence>
<dbReference type="PANTHER" id="PTHR35097">
    <property type="entry name" value="GDSL ESTERASE/LIPASE"/>
    <property type="match status" value="1"/>
</dbReference>
<dbReference type="EMBL" id="JAMRDG010000002">
    <property type="protein sequence ID" value="KAJ3691269.1"/>
    <property type="molecule type" value="Genomic_DNA"/>
</dbReference>
<comment type="caution">
    <text evidence="1">The sequence shown here is derived from an EMBL/GenBank/DDBJ whole genome shotgun (WGS) entry which is preliminary data.</text>
</comment>